<feature type="compositionally biased region" description="Basic and acidic residues" evidence="1">
    <location>
        <begin position="876"/>
        <end position="891"/>
    </location>
</feature>
<feature type="region of interest" description="Disordered" evidence="1">
    <location>
        <begin position="35"/>
        <end position="162"/>
    </location>
</feature>
<feature type="region of interest" description="Disordered" evidence="1">
    <location>
        <begin position="625"/>
        <end position="845"/>
    </location>
</feature>
<feature type="compositionally biased region" description="Polar residues" evidence="1">
    <location>
        <begin position="149"/>
        <end position="159"/>
    </location>
</feature>
<protein>
    <submittedName>
        <fullName evidence="2">Uncharacterized protein</fullName>
    </submittedName>
</protein>
<dbReference type="GeneID" id="28847994"/>
<dbReference type="STRING" id="1380566.A0A179FS68"/>
<feature type="compositionally biased region" description="Polar residues" evidence="1">
    <location>
        <begin position="201"/>
        <end position="221"/>
    </location>
</feature>
<reference evidence="2 3" key="1">
    <citation type="journal article" date="2016" name="PLoS Pathog.">
        <title>Biosynthesis of antibiotic leucinostatins in bio-control fungus Purpureocillium lilacinum and their inhibition on phytophthora revealed by genome mining.</title>
        <authorList>
            <person name="Wang G."/>
            <person name="Liu Z."/>
            <person name="Lin R."/>
            <person name="Li E."/>
            <person name="Mao Z."/>
            <person name="Ling J."/>
            <person name="Yang Y."/>
            <person name="Yin W.B."/>
            <person name="Xie B."/>
        </authorList>
    </citation>
    <scope>NUCLEOTIDE SEQUENCE [LARGE SCALE GENOMIC DNA]</scope>
    <source>
        <strain evidence="2">170</strain>
    </source>
</reference>
<feature type="compositionally biased region" description="Polar residues" evidence="1">
    <location>
        <begin position="132"/>
        <end position="141"/>
    </location>
</feature>
<feature type="region of interest" description="Disordered" evidence="1">
    <location>
        <begin position="547"/>
        <end position="605"/>
    </location>
</feature>
<dbReference type="EMBL" id="LSBJ02000003">
    <property type="protein sequence ID" value="OAQ68454.1"/>
    <property type="molecule type" value="Genomic_DNA"/>
</dbReference>
<feature type="compositionally biased region" description="Low complexity" evidence="1">
    <location>
        <begin position="1140"/>
        <end position="1151"/>
    </location>
</feature>
<name>A0A179FS68_METCM</name>
<feature type="compositionally biased region" description="Polar residues" evidence="1">
    <location>
        <begin position="586"/>
        <end position="603"/>
    </location>
</feature>
<feature type="compositionally biased region" description="Basic and acidic residues" evidence="1">
    <location>
        <begin position="363"/>
        <end position="385"/>
    </location>
</feature>
<feature type="compositionally biased region" description="Low complexity" evidence="1">
    <location>
        <begin position="39"/>
        <end position="54"/>
    </location>
</feature>
<keyword evidence="3" id="KW-1185">Reference proteome</keyword>
<dbReference type="OrthoDB" id="5423926at2759"/>
<evidence type="ECO:0000313" key="3">
    <source>
        <dbReference type="Proteomes" id="UP000078397"/>
    </source>
</evidence>
<feature type="compositionally biased region" description="Basic residues" evidence="1">
    <location>
        <begin position="321"/>
        <end position="331"/>
    </location>
</feature>
<feature type="compositionally biased region" description="Acidic residues" evidence="1">
    <location>
        <begin position="778"/>
        <end position="787"/>
    </location>
</feature>
<feature type="region of interest" description="Disordered" evidence="1">
    <location>
        <begin position="190"/>
        <end position="534"/>
    </location>
</feature>
<feature type="compositionally biased region" description="Polar residues" evidence="1">
    <location>
        <begin position="991"/>
        <end position="1000"/>
    </location>
</feature>
<dbReference type="RefSeq" id="XP_018145304.1">
    <property type="nucleotide sequence ID" value="XM_018284000.1"/>
</dbReference>
<feature type="compositionally biased region" description="Low complexity" evidence="1">
    <location>
        <begin position="1376"/>
        <end position="1388"/>
    </location>
</feature>
<feature type="compositionally biased region" description="Basic and acidic residues" evidence="1">
    <location>
        <begin position="1313"/>
        <end position="1338"/>
    </location>
</feature>
<proteinExistence type="predicted"/>
<dbReference type="KEGG" id="pchm:VFPPC_04690"/>
<gene>
    <name evidence="2" type="ORF">VFPPC_04690</name>
</gene>
<feature type="compositionally biased region" description="Basic and acidic residues" evidence="1">
    <location>
        <begin position="566"/>
        <end position="584"/>
    </location>
</feature>
<sequence>MFGGSRRRQPPAQPLTRETANPNAATAAAAVFMSRRDSNSSLSSAAAAAALRARPMTPTNVAEVQSKRAHRRSPSLTSLTGSVRGRRELTRTPSVGSMMERTFRTPSPGRSPVPRERDVPPVPAMPSVDQIMASQQTNGHTKGTRGPVLQTQPFRTASQKMKDGQATWFGGATARESVSPRHADAAIHSATYLPEPRPGSVSPSINFSYPRTRTLSPTPSVDDTLVYDPNSRRMIPKSELVARSQSVREVSEKPKKKKQGVNRAGSHLSKGTVGGRTRAPALEDHPEPEPEPQPPVERETESASVIAPESVVQQPPDGTVKKKKKKKKKKAAVQPDAPVAAEEPAIAAEEPAVARPAPAKKSSAVEEEPRREDVEGQNNEQKHMDSATGAAVAIPAAEATSQMKPETSVANQKSPASQARVHSESPARSAHFASSSTDQLVVKHEPPPRSVSPRKSAMKLSSQARGVSPSDDGSEASSSRHLSPQENEDPALSRKKSARVSWDDRSTVVVGEGVPPQETDSPMIPSPQTKKPWHSVVSKFTKKDNVSIAEDETMTPRPALPQFGSVREKKVRETEERPLVRPSERVFTSQNGSAAPGTGQSSDAAIGAAITQDLASKNAANISKYREPLPASQTSTEISQTQVDVDESSDDDLDTDVTTEPEDVPESTASKGPAPHVSEPPVTPTKAGTAKKESDESVPTISVSHPSPRPQGSGEATPPGGFPDDQDTSRDNSDDEESDSSGLSTPTRSTGPAGAIGTGMADIVEEDEETENDRFSDAYEDLEEVDGDGFLSLDAVVDSPTTGKVNKKQVEDTPIVTKPKDSLEDDREFSTPVEGAEDAGEPDDWENAKAYWKSLSIEKRRQLEIEALSEAGEDASTPKKEAKAEAKKPVTKDTAPALAPSLDERSYQIKPGTKWSEAEGDIGDEQQTSVAKQASVLAANPKTTETAMPKLRTSMRQSMRADAPAPVRDTSSERSGGMRKSMRTGPPPAKAQSSRPNTTAEPIARSASAAMSSTAPKLGMRQSMRNGQPNGDGLRPTLSASGRPASYHQPSTTGPIKGHKRNMSSDDLSSSSVIKPTLRRRGSGDSESSFKRKRSGSGEVHNFRMSMRASMREPPSPSDAAKRFSLRSLSPPAFRRNSFSSLPPGTSTSMSGGSGRMRQSLRDRPATSSSRLKMGGFKKPSAFGKKSKGGSRFADSSDEEDGVGPSVFRSRFADSSDEDEPMPLPKSKGLPKSLRNGNRSNVGAPDRDMASSDLPDEDEGILQPKRDNMVNGQSSLRRSRSGRGTLDRIPQNDMTKPTTRRGSFMSILRRKKDPSDKISKELGESAARKDTNLERTTEELAVLRSNSLHKRGPSWPLPDEEGTDAEDGRSKEPARPSTSGGPSPSKKSTFLRRRSTSQGMVGLGHPEVDTTVPVPEIPDTLVGTESARSQQQPKKKKFGALRKMFGIHD</sequence>
<evidence type="ECO:0000256" key="1">
    <source>
        <dbReference type="SAM" id="MobiDB-lite"/>
    </source>
</evidence>
<feature type="compositionally biased region" description="Low complexity" evidence="1">
    <location>
        <begin position="1004"/>
        <end position="1015"/>
    </location>
</feature>
<evidence type="ECO:0000313" key="2">
    <source>
        <dbReference type="EMBL" id="OAQ68454.1"/>
    </source>
</evidence>
<comment type="caution">
    <text evidence="2">The sequence shown here is derived from an EMBL/GenBank/DDBJ whole genome shotgun (WGS) entry which is preliminary data.</text>
</comment>
<feature type="compositionally biased region" description="Low complexity" evidence="1">
    <location>
        <begin position="468"/>
        <end position="479"/>
    </location>
</feature>
<accession>A0A179FS68</accession>
<feature type="compositionally biased region" description="Polar residues" evidence="1">
    <location>
        <begin position="399"/>
        <end position="417"/>
    </location>
</feature>
<feature type="region of interest" description="Disordered" evidence="1">
    <location>
        <begin position="869"/>
        <end position="1438"/>
    </location>
</feature>
<feature type="compositionally biased region" description="Polar residues" evidence="1">
    <location>
        <begin position="1292"/>
        <end position="1301"/>
    </location>
</feature>
<dbReference type="Proteomes" id="UP000078397">
    <property type="component" value="Unassembled WGS sequence"/>
</dbReference>
<organism evidence="2 3">
    <name type="scientific">Pochonia chlamydosporia 170</name>
    <dbReference type="NCBI Taxonomy" id="1380566"/>
    <lineage>
        <taxon>Eukaryota</taxon>
        <taxon>Fungi</taxon>
        <taxon>Dikarya</taxon>
        <taxon>Ascomycota</taxon>
        <taxon>Pezizomycotina</taxon>
        <taxon>Sordariomycetes</taxon>
        <taxon>Hypocreomycetidae</taxon>
        <taxon>Hypocreales</taxon>
        <taxon>Clavicipitaceae</taxon>
        <taxon>Pochonia</taxon>
    </lineage>
</organism>
<feature type="compositionally biased region" description="Acidic residues" evidence="1">
    <location>
        <begin position="644"/>
        <end position="665"/>
    </location>
</feature>
<feature type="region of interest" description="Disordered" evidence="1">
    <location>
        <begin position="1"/>
        <end position="23"/>
    </location>
</feature>
<feature type="compositionally biased region" description="Low complexity" evidence="1">
    <location>
        <begin position="332"/>
        <end position="361"/>
    </location>
</feature>
<feature type="compositionally biased region" description="Acidic residues" evidence="1">
    <location>
        <begin position="835"/>
        <end position="845"/>
    </location>
</feature>